<evidence type="ECO:0000313" key="2">
    <source>
        <dbReference type="EMBL" id="WOD15294.1"/>
    </source>
</evidence>
<organism evidence="2 3">
    <name type="scientific">Paraburkholderia kirstenboschensis</name>
    <dbReference type="NCBI Taxonomy" id="1245436"/>
    <lineage>
        <taxon>Bacteria</taxon>
        <taxon>Pseudomonadati</taxon>
        <taxon>Pseudomonadota</taxon>
        <taxon>Betaproteobacteria</taxon>
        <taxon>Burkholderiales</taxon>
        <taxon>Burkholderiaceae</taxon>
        <taxon>Paraburkholderia</taxon>
    </lineage>
</organism>
<keyword evidence="1" id="KW-0812">Transmembrane</keyword>
<keyword evidence="1" id="KW-0472">Membrane</keyword>
<name>A0ABZ0EFN4_9BURK</name>
<accession>A0ABZ0EFN4</accession>
<protein>
    <submittedName>
        <fullName evidence="2">Uncharacterized protein</fullName>
    </submittedName>
</protein>
<feature type="transmembrane region" description="Helical" evidence="1">
    <location>
        <begin position="52"/>
        <end position="80"/>
    </location>
</feature>
<dbReference type="Proteomes" id="UP001302652">
    <property type="component" value="Chromosome 2"/>
</dbReference>
<dbReference type="RefSeq" id="WP_317017455.1">
    <property type="nucleotide sequence ID" value="NZ_CP136512.1"/>
</dbReference>
<keyword evidence="3" id="KW-1185">Reference proteome</keyword>
<sequence>MLAAPAYWLAADAPPIGAAGPLLMAAGPPVPAVPAVSFEPERLHPTVPPASAAINTAVIIFLSTGSIIISSLVGSVALLVDGKAQPLRQIVRASVTASANDIRARTQHAS</sequence>
<evidence type="ECO:0000313" key="3">
    <source>
        <dbReference type="Proteomes" id="UP001302652"/>
    </source>
</evidence>
<proteinExistence type="predicted"/>
<reference evidence="2 3" key="1">
    <citation type="submission" date="2023-10" db="EMBL/GenBank/DDBJ databases">
        <title>Surface-active antibiotics is a multifunctional adaptation for post-fire microbes.</title>
        <authorList>
            <person name="Liu M.D."/>
            <person name="Du Y."/>
            <person name="Koupaei S.K."/>
            <person name="Kim N.R."/>
            <person name="Zhang W."/>
            <person name="Traxler M.F."/>
        </authorList>
    </citation>
    <scope>NUCLEOTIDE SEQUENCE [LARGE SCALE GENOMIC DNA]</scope>
    <source>
        <strain evidence="2 3">F3</strain>
    </source>
</reference>
<evidence type="ECO:0000256" key="1">
    <source>
        <dbReference type="SAM" id="Phobius"/>
    </source>
</evidence>
<keyword evidence="1" id="KW-1133">Transmembrane helix</keyword>
<dbReference type="EMBL" id="CP136512">
    <property type="protein sequence ID" value="WOD15294.1"/>
    <property type="molecule type" value="Genomic_DNA"/>
</dbReference>
<gene>
    <name evidence="2" type="ORF">RW095_18500</name>
</gene>